<organism evidence="4 5">
    <name type="scientific">Candidatus Segetimicrobium genomatis</name>
    <dbReference type="NCBI Taxonomy" id="2569760"/>
    <lineage>
        <taxon>Bacteria</taxon>
        <taxon>Bacillati</taxon>
        <taxon>Candidatus Sysuimicrobiota</taxon>
        <taxon>Candidatus Sysuimicrobiia</taxon>
        <taxon>Candidatus Sysuimicrobiales</taxon>
        <taxon>Candidatus Segetimicrobiaceae</taxon>
        <taxon>Candidatus Segetimicrobium</taxon>
    </lineage>
</organism>
<dbReference type="EMBL" id="VBAJ01000060">
    <property type="protein sequence ID" value="TMJ09279.1"/>
    <property type="molecule type" value="Genomic_DNA"/>
</dbReference>
<evidence type="ECO:0000313" key="4">
    <source>
        <dbReference type="EMBL" id="TMJ09279.1"/>
    </source>
</evidence>
<dbReference type="PANTHER" id="PTHR37689">
    <property type="entry name" value="PROTEIN FDHE"/>
    <property type="match status" value="1"/>
</dbReference>
<sequence>MAPRNVSERSLIALPDVLVSPWEQRIRRAEELTAQYPYAAEPLRFYQELVRFQEGMQESLRATLTDLGRPQNGDVFPLRALLREEHRDLLLPRFPEFLDHVRRTGSPALADAAAALRSVPEDRWEALLEAYWFQDTGGESADSEVMAIDFFPKAFLQPYASLLAGGLRGDGEEAEIDWKVAEGIAACPMCGARAQVSVLRPEGHGSSRSLVCSLCATEWRFKRVRCVACGEEEFERLVFLTTEEFRHVRINACDTCHTYFKEVDLVKELAAVPVVDEIATMPLDVVAVERGYRKLELNLIGM</sequence>
<evidence type="ECO:0000256" key="1">
    <source>
        <dbReference type="ARBA" id="ARBA00022490"/>
    </source>
</evidence>
<feature type="domain" description="FdhE central" evidence="2">
    <location>
        <begin position="187"/>
        <end position="223"/>
    </location>
</feature>
<dbReference type="Pfam" id="PF24860">
    <property type="entry name" value="FdhE_C"/>
    <property type="match status" value="1"/>
</dbReference>
<dbReference type="GO" id="GO:0005829">
    <property type="term" value="C:cytosol"/>
    <property type="evidence" value="ECO:0007669"/>
    <property type="project" value="TreeGrafter"/>
</dbReference>
<feature type="domain" description="FdhE C-terminal" evidence="3">
    <location>
        <begin position="224"/>
        <end position="299"/>
    </location>
</feature>
<dbReference type="Gene3D" id="3.90.1670.10">
    <property type="entry name" value="FdhE-like domain"/>
    <property type="match status" value="1"/>
</dbReference>
<dbReference type="InterPro" id="IPR056796">
    <property type="entry name" value="FdhE_C"/>
</dbReference>
<protein>
    <submittedName>
        <fullName evidence="4">Formate dehydrogenase accessory protein FdhE</fullName>
    </submittedName>
</protein>
<keyword evidence="1" id="KW-0963">Cytoplasm</keyword>
<evidence type="ECO:0000259" key="2">
    <source>
        <dbReference type="Pfam" id="PF24859"/>
    </source>
</evidence>
<evidence type="ECO:0000313" key="5">
    <source>
        <dbReference type="Proteomes" id="UP000318661"/>
    </source>
</evidence>
<dbReference type="PANTHER" id="PTHR37689:SF1">
    <property type="entry name" value="PROTEIN FDHE"/>
    <property type="match status" value="1"/>
</dbReference>
<dbReference type="SUPFAM" id="SSF144020">
    <property type="entry name" value="FdhE-like"/>
    <property type="match status" value="1"/>
</dbReference>
<dbReference type="CDD" id="cd16341">
    <property type="entry name" value="FdhE"/>
    <property type="match status" value="1"/>
</dbReference>
<comment type="caution">
    <text evidence="4">The sequence shown here is derived from an EMBL/GenBank/DDBJ whole genome shotgun (WGS) entry which is preliminary data.</text>
</comment>
<dbReference type="InterPro" id="IPR006452">
    <property type="entry name" value="Formate_DH_accessory"/>
</dbReference>
<dbReference type="InterPro" id="IPR024064">
    <property type="entry name" value="FdhE-like_sf"/>
</dbReference>
<reference evidence="4 5" key="1">
    <citation type="journal article" date="2019" name="Nat. Microbiol.">
        <title>Mediterranean grassland soil C-N compound turnover is dependent on rainfall and depth, and is mediated by genomically divergent microorganisms.</title>
        <authorList>
            <person name="Diamond S."/>
            <person name="Andeer P.F."/>
            <person name="Li Z."/>
            <person name="Crits-Christoph A."/>
            <person name="Burstein D."/>
            <person name="Anantharaman K."/>
            <person name="Lane K.R."/>
            <person name="Thomas B.C."/>
            <person name="Pan C."/>
            <person name="Northen T.R."/>
            <person name="Banfield J.F."/>
        </authorList>
    </citation>
    <scope>NUCLEOTIDE SEQUENCE [LARGE SCALE GENOMIC DNA]</scope>
    <source>
        <strain evidence="4">NP_2</strain>
    </source>
</reference>
<name>A0A537LMN2_9BACT</name>
<accession>A0A537LMN2</accession>
<proteinExistence type="predicted"/>
<dbReference type="GO" id="GO:0051604">
    <property type="term" value="P:protein maturation"/>
    <property type="evidence" value="ECO:0007669"/>
    <property type="project" value="TreeGrafter"/>
</dbReference>
<gene>
    <name evidence="4" type="primary">fdhE</name>
    <name evidence="4" type="ORF">E6G99_02930</name>
</gene>
<dbReference type="Pfam" id="PF24859">
    <property type="entry name" value="FdhE_central"/>
    <property type="match status" value="1"/>
</dbReference>
<dbReference type="GO" id="GO:0008199">
    <property type="term" value="F:ferric iron binding"/>
    <property type="evidence" value="ECO:0007669"/>
    <property type="project" value="TreeGrafter"/>
</dbReference>
<evidence type="ECO:0000259" key="3">
    <source>
        <dbReference type="Pfam" id="PF24860"/>
    </source>
</evidence>
<dbReference type="Proteomes" id="UP000318661">
    <property type="component" value="Unassembled WGS sequence"/>
</dbReference>
<dbReference type="InterPro" id="IPR056797">
    <property type="entry name" value="FdhE_central"/>
</dbReference>
<dbReference type="AlphaFoldDB" id="A0A537LMN2"/>